<dbReference type="EMBL" id="JAIZAY010000013">
    <property type="protein sequence ID" value="KAJ8030521.1"/>
    <property type="molecule type" value="Genomic_DNA"/>
</dbReference>
<keyword evidence="9" id="KW-1185">Reference proteome</keyword>
<accession>A0A9Q1BPQ1</accession>
<dbReference type="Pfam" id="PF19037">
    <property type="entry name" value="Fuz_longin_2"/>
    <property type="match status" value="1"/>
</dbReference>
<dbReference type="OrthoDB" id="74835at2759"/>
<dbReference type="PANTHER" id="PTHR13559">
    <property type="entry name" value="INTRACELLULAR TRAFFIC PROTEIN-RELATED"/>
    <property type="match status" value="1"/>
</dbReference>
<dbReference type="Pfam" id="PF19036">
    <property type="entry name" value="Fuz_longin_1"/>
    <property type="match status" value="1"/>
</dbReference>
<evidence type="ECO:0000259" key="6">
    <source>
        <dbReference type="Pfam" id="PF19037"/>
    </source>
</evidence>
<comment type="similarity">
    <text evidence="2">Belongs to the fuzzy family.</text>
</comment>
<evidence type="ECO:0000256" key="3">
    <source>
        <dbReference type="ARBA" id="ARBA00022490"/>
    </source>
</evidence>
<organism evidence="8 9">
    <name type="scientific">Holothuria leucospilota</name>
    <name type="common">Black long sea cucumber</name>
    <name type="synonym">Mertensiothuria leucospilota</name>
    <dbReference type="NCBI Taxonomy" id="206669"/>
    <lineage>
        <taxon>Eukaryota</taxon>
        <taxon>Metazoa</taxon>
        <taxon>Echinodermata</taxon>
        <taxon>Eleutherozoa</taxon>
        <taxon>Echinozoa</taxon>
        <taxon>Holothuroidea</taxon>
        <taxon>Aspidochirotacea</taxon>
        <taxon>Aspidochirotida</taxon>
        <taxon>Holothuriidae</taxon>
        <taxon>Holothuria</taxon>
    </lineage>
</organism>
<sequence>MAAHLVCLTNEGGVPLFSRSSGSTKPLAFAEQGMLYGVQMFAQNYGVTLQSTDTEDSKVAWRVFHDSIVLVLVQADDGSSHVHANTILEHVFQTMVMYLGLDSLVRLRNIERLRRDLRVCYPVIDSLLEDANIFDSISESVEVVAIPEAASLQDPLDSFVTECESTFGCVHCNGRLLVATPKWWGLSGQEMMLLSRLVRSLPKNSSSDIPVFLPHASPKVPHRLISVHLLSGLVVSVLCLDVPTLATVQSKLIESHWLPHFEMLKTCLRAPVTNIPKAIVVDPGILAFMVVNTNQHKCIVSCQLPIIEGSMAERRPLTVEKRRSILASFYRNTVGTIFPVVHSPERKDPSGERPSSLPHSAEEAYMNALDHKCYSICSQDFRLFVTFSAAVPHHAIRLVSQQFLESLKKDKIFIDLREKKS</sequence>
<evidence type="ECO:0000256" key="1">
    <source>
        <dbReference type="ARBA" id="ARBA00004245"/>
    </source>
</evidence>
<feature type="domain" description="FUZ/MON1/HPS1 second Longin" evidence="6">
    <location>
        <begin position="163"/>
        <end position="250"/>
    </location>
</feature>
<keyword evidence="4" id="KW-0206">Cytoskeleton</keyword>
<dbReference type="GO" id="GO:0016192">
    <property type="term" value="P:vesicle-mediated transport"/>
    <property type="evidence" value="ECO:0007669"/>
    <property type="project" value="InterPro"/>
</dbReference>
<dbReference type="PANTHER" id="PTHR13559:SF1">
    <property type="entry name" value="PROTEIN FUZZY HOMOLOG"/>
    <property type="match status" value="1"/>
</dbReference>
<dbReference type="AlphaFoldDB" id="A0A9Q1BPQ1"/>
<dbReference type="Pfam" id="PF19038">
    <property type="entry name" value="Fuz_longin_3"/>
    <property type="match status" value="1"/>
</dbReference>
<name>A0A9Q1BPQ1_HOLLE</name>
<dbReference type="InterPro" id="IPR043970">
    <property type="entry name" value="FUZ/MON1/HPS1_longin_3"/>
</dbReference>
<evidence type="ECO:0000259" key="7">
    <source>
        <dbReference type="Pfam" id="PF19038"/>
    </source>
</evidence>
<comment type="caution">
    <text evidence="8">The sequence shown here is derived from an EMBL/GenBank/DDBJ whole genome shotgun (WGS) entry which is preliminary data.</text>
</comment>
<evidence type="ECO:0000313" key="8">
    <source>
        <dbReference type="EMBL" id="KAJ8030521.1"/>
    </source>
</evidence>
<gene>
    <name evidence="8" type="ORF">HOLleu_26968</name>
</gene>
<evidence type="ECO:0000259" key="5">
    <source>
        <dbReference type="Pfam" id="PF19036"/>
    </source>
</evidence>
<protein>
    <submittedName>
        <fullName evidence="8">Protein fuzzy-like</fullName>
    </submittedName>
</protein>
<dbReference type="Proteomes" id="UP001152320">
    <property type="component" value="Chromosome 13"/>
</dbReference>
<reference evidence="8" key="1">
    <citation type="submission" date="2021-10" db="EMBL/GenBank/DDBJ databases">
        <title>Tropical sea cucumber genome reveals ecological adaptation and Cuvierian tubules defense mechanism.</title>
        <authorList>
            <person name="Chen T."/>
        </authorList>
    </citation>
    <scope>NUCLEOTIDE SEQUENCE</scope>
    <source>
        <strain evidence="8">Nanhai2018</strain>
        <tissue evidence="8">Muscle</tissue>
    </source>
</reference>
<evidence type="ECO:0000256" key="4">
    <source>
        <dbReference type="ARBA" id="ARBA00023212"/>
    </source>
</evidence>
<dbReference type="InterPro" id="IPR026069">
    <property type="entry name" value="Fuzzy"/>
</dbReference>
<feature type="domain" description="FUZ/MON1/HPS1 third Longin" evidence="7">
    <location>
        <begin position="284"/>
        <end position="411"/>
    </location>
</feature>
<proteinExistence type="inferred from homology"/>
<dbReference type="InterPro" id="IPR043972">
    <property type="entry name" value="FUZ/MON1/HPS1_longin_1"/>
</dbReference>
<feature type="domain" description="FUZ/MON1/HPS1 first Longin" evidence="5">
    <location>
        <begin position="4"/>
        <end position="127"/>
    </location>
</feature>
<evidence type="ECO:0000256" key="2">
    <source>
        <dbReference type="ARBA" id="ARBA00008550"/>
    </source>
</evidence>
<evidence type="ECO:0000313" key="9">
    <source>
        <dbReference type="Proteomes" id="UP001152320"/>
    </source>
</evidence>
<keyword evidence="3" id="KW-0963">Cytoplasm</keyword>
<dbReference type="InterPro" id="IPR043971">
    <property type="entry name" value="FUZ/MON1/HPS1_longin_2"/>
</dbReference>
<dbReference type="GO" id="GO:0005856">
    <property type="term" value="C:cytoskeleton"/>
    <property type="evidence" value="ECO:0007669"/>
    <property type="project" value="UniProtKB-SubCell"/>
</dbReference>
<dbReference type="GO" id="GO:1905515">
    <property type="term" value="P:non-motile cilium assembly"/>
    <property type="evidence" value="ECO:0007669"/>
    <property type="project" value="TreeGrafter"/>
</dbReference>
<comment type="subcellular location">
    <subcellularLocation>
        <location evidence="1">Cytoplasm</location>
        <location evidence="1">Cytoskeleton</location>
    </subcellularLocation>
</comment>